<feature type="compositionally biased region" description="Basic and acidic residues" evidence="11">
    <location>
        <begin position="821"/>
        <end position="838"/>
    </location>
</feature>
<dbReference type="GO" id="GO:0005933">
    <property type="term" value="C:cellular bud"/>
    <property type="evidence" value="ECO:0007669"/>
    <property type="project" value="UniProtKB-SubCell"/>
</dbReference>
<dbReference type="Proteomes" id="UP000190831">
    <property type="component" value="Chromosome D"/>
</dbReference>
<gene>
    <name evidence="14" type="ORF">LAFE_0D11122G</name>
</gene>
<dbReference type="CDD" id="cd00155">
    <property type="entry name" value="RasGEF"/>
    <property type="match status" value="1"/>
</dbReference>
<dbReference type="STRING" id="4955.A0A1G4MBX4"/>
<dbReference type="InterPro" id="IPR019804">
    <property type="entry name" value="Ras_G-nucl-exch_fac_CS"/>
</dbReference>
<evidence type="ECO:0000256" key="11">
    <source>
        <dbReference type="SAM" id="MobiDB-lite"/>
    </source>
</evidence>
<dbReference type="OMA" id="PFILMYD"/>
<dbReference type="GO" id="GO:0005085">
    <property type="term" value="F:guanyl-nucleotide exchange factor activity"/>
    <property type="evidence" value="ECO:0007669"/>
    <property type="project" value="UniProtKB-KW"/>
</dbReference>
<name>A0A1G4MBX4_LACFM</name>
<protein>
    <recommendedName>
        <fullName evidence="9">Guanine nucleotide exchange factor LTE1</fullName>
    </recommendedName>
</protein>
<dbReference type="PANTHER" id="PTHR23113">
    <property type="entry name" value="GUANINE NUCLEOTIDE EXCHANGE FACTOR"/>
    <property type="match status" value="1"/>
</dbReference>
<evidence type="ECO:0000256" key="8">
    <source>
        <dbReference type="ARBA" id="ARBA00061443"/>
    </source>
</evidence>
<feature type="region of interest" description="Disordered" evidence="11">
    <location>
        <begin position="1017"/>
        <end position="1036"/>
    </location>
</feature>
<sequence length="1369" mass="156039">MASHGSKEVVRGIEVFSEPDYYPTPSDTVISYSIQGSKKQIIKTNIIALIVKLTSPLDVIDYSFLSDFFLSYRKFLAPRELLSLFIDRFRWSAEEVLNENCDRRKLGEISLVRTFVLIRHWILNYFAQDFLANDLLRRQFVEFVNSSLNRGTESPPKMLLNVIVNIKKSWVYCVKLMWEDVEFSHHLETAQDWLQFRLQDVTTRSKVNKEGKRLSLYALQSSKDPAFRNNSVLSLYLSEENFQLPESNTILNSEKSSKITKRTASMFLFPQDNLNALVLKASKKSNEEEENKGSISSRSLPIVSQGNNVSELMKDLTYSVSPSVDKVIPPTPAKKVEFILRSSYLPPDLSSRSSRTHLAGSAPHCKSKHSQIHQHRGILGLLTKWKKNHHTQTSAKPIGARTNPEIDNLIKFVFSITSLENRANNSQDLENVIGSKFDILSARTIDEVEHLIAMENELLLKLKNQDTNLEVRARRRNSNNEPKEEFNAMDNLNLYKTISSIATSVISLSQTLKQHQLASPSNKVQDRRLVKSSIAALRTNGSSNAQNNLSVTEIKTPEPKTGGTNKLVFHSSASVNKGANHNAHDSRDLCTPTKSNYLVSSNGNVSNTDMPHKEPLFKINQLSISTSPRADGKHPSILTEHDIRILENERTEQNTTPLLKRKGARQNLREFNFEEQYVQPKKSTEEFEEDEQTDNDNSSFFTSYEEVSVKSSPKQSTPASSFLGQTSAINSGRISVRRSTVVSTKNPTTESLTHYVGEESDYARREEELKTSEKEICQLEEHMSVVISDLKRKSQRKNSRSSDNPSIATNLLFASRQGSPKKQEHDGHNSIDHSVKDQEASKKILIGLSTTPSIHSIVSEESFSSFHSNDTFERHSPKEKIDTTTKNKEPTTENKSQYTGDSLLDAEGTEGETNKYLFSPDSESIDYASPEKNVEDLKNQFFGIDAQSDNTNDDDIVRDDCNTPMGHDHHRRTVSPIVSPNKINESKLNIFANMTDESLQDDPVNVALMKLEGTYDFKSSDSGNDENVQQGTPTSSELAKEVERLGLKDINISNTIINERHSLFIERRRQVKSEMPYTPGRQPRANEKLHQIPDEEISKLVMNYRLQDQRLHVANADQHVPFILMYDSMSIAKQMTLIEREIIKEIDWKDLLDLKMKDKVPSVTSWLQLLVQNQNLSGIDLAISRFNLTVDWIVSEIVLVCDTKLRRNTIQRFIHIAEHCKNFQNYNTLMQIVLALNSIVVQSFKEAWRLIEPGDLLTWEQLKEMPSLEKNYHNIRKMLNEIDPIKGCIPFIVVYLSDLSLNAEKRDWLAGRTFINYNKFQTNVDIVKNFIQRAQWSKFYEIPVDEELLSKCVYISSLTPEELRQLTTS</sequence>
<dbReference type="GO" id="GO:0005886">
    <property type="term" value="C:plasma membrane"/>
    <property type="evidence" value="ECO:0007669"/>
    <property type="project" value="TreeGrafter"/>
</dbReference>
<dbReference type="SMART" id="SM00147">
    <property type="entry name" value="RasGEF"/>
    <property type="match status" value="1"/>
</dbReference>
<feature type="compositionally biased region" description="Polar residues" evidence="11">
    <location>
        <begin position="1020"/>
        <end position="1036"/>
    </location>
</feature>
<evidence type="ECO:0000256" key="1">
    <source>
        <dbReference type="ARBA" id="ARBA00004378"/>
    </source>
</evidence>
<dbReference type="InterPro" id="IPR001895">
    <property type="entry name" value="RASGEF_cat_dom"/>
</dbReference>
<evidence type="ECO:0000256" key="3">
    <source>
        <dbReference type="ARBA" id="ARBA00022490"/>
    </source>
</evidence>
<feature type="domain" description="Ras-GEF" evidence="12">
    <location>
        <begin position="1127"/>
        <end position="1367"/>
    </location>
</feature>
<keyword evidence="3" id="KW-0963">Cytoplasm</keyword>
<keyword evidence="15" id="KW-1185">Reference proteome</keyword>
<dbReference type="InterPro" id="IPR036964">
    <property type="entry name" value="RASGEF_cat_dom_sf"/>
</dbReference>
<feature type="compositionally biased region" description="Polar residues" evidence="11">
    <location>
        <begin position="709"/>
        <end position="724"/>
    </location>
</feature>
<feature type="region of interest" description="Disordered" evidence="11">
    <location>
        <begin position="661"/>
        <end position="724"/>
    </location>
</feature>
<feature type="domain" description="N-terminal Ras-GEF" evidence="13">
    <location>
        <begin position="37"/>
        <end position="167"/>
    </location>
</feature>
<feature type="region of interest" description="Disordered" evidence="11">
    <location>
        <begin position="864"/>
        <end position="927"/>
    </location>
</feature>
<keyword evidence="7" id="KW-0131">Cell cycle</keyword>
<dbReference type="InterPro" id="IPR008937">
    <property type="entry name" value="Ras-like_GEF"/>
</dbReference>
<dbReference type="InterPro" id="IPR000651">
    <property type="entry name" value="Ras-like_Gua-exchang_fac_N"/>
</dbReference>
<evidence type="ECO:0000256" key="2">
    <source>
        <dbReference type="ARBA" id="ARBA00004496"/>
    </source>
</evidence>
<evidence type="ECO:0000313" key="14">
    <source>
        <dbReference type="EMBL" id="SCW01372.1"/>
    </source>
</evidence>
<feature type="compositionally biased region" description="Basic and acidic residues" evidence="11">
    <location>
        <begin position="870"/>
        <end position="892"/>
    </location>
</feature>
<dbReference type="EMBL" id="LT598492">
    <property type="protein sequence ID" value="SCW01372.1"/>
    <property type="molecule type" value="Genomic_DNA"/>
</dbReference>
<dbReference type="PROSITE" id="PS50212">
    <property type="entry name" value="RASGEF_NTER"/>
    <property type="match status" value="1"/>
</dbReference>
<dbReference type="Pfam" id="PF00617">
    <property type="entry name" value="RasGEF"/>
    <property type="match status" value="1"/>
</dbReference>
<dbReference type="SUPFAM" id="SSF48366">
    <property type="entry name" value="Ras GEF"/>
    <property type="match status" value="1"/>
</dbReference>
<dbReference type="FunFam" id="1.10.840.10:FF:000019">
    <property type="entry name" value="Guanine nucleotide exchange factor LTE1"/>
    <property type="match status" value="1"/>
</dbReference>
<evidence type="ECO:0000256" key="4">
    <source>
        <dbReference type="ARBA" id="ARBA00022618"/>
    </source>
</evidence>
<reference evidence="14 15" key="1">
    <citation type="submission" date="2016-03" db="EMBL/GenBank/DDBJ databases">
        <authorList>
            <person name="Devillers H."/>
        </authorList>
    </citation>
    <scope>NUCLEOTIDE SEQUENCE [LARGE SCALE GENOMIC DNA]</scope>
    <source>
        <strain evidence="14">CBS 6772</strain>
    </source>
</reference>
<evidence type="ECO:0000256" key="5">
    <source>
        <dbReference type="ARBA" id="ARBA00022658"/>
    </source>
</evidence>
<evidence type="ECO:0000259" key="12">
    <source>
        <dbReference type="PROSITE" id="PS50009"/>
    </source>
</evidence>
<dbReference type="OrthoDB" id="10254377at2759"/>
<dbReference type="PROSITE" id="PS00720">
    <property type="entry name" value="RASGEF"/>
    <property type="match status" value="1"/>
</dbReference>
<dbReference type="SMART" id="SM00229">
    <property type="entry name" value="RasGEFN"/>
    <property type="match status" value="1"/>
</dbReference>
<accession>A0A1G4MBX4</accession>
<organism evidence="14 15">
    <name type="scientific">Lachancea fermentati</name>
    <name type="common">Zygosaccharomyces fermentati</name>
    <dbReference type="NCBI Taxonomy" id="4955"/>
    <lineage>
        <taxon>Eukaryota</taxon>
        <taxon>Fungi</taxon>
        <taxon>Dikarya</taxon>
        <taxon>Ascomycota</taxon>
        <taxon>Saccharomycotina</taxon>
        <taxon>Saccharomycetes</taxon>
        <taxon>Saccharomycetales</taxon>
        <taxon>Saccharomycetaceae</taxon>
        <taxon>Lachancea</taxon>
    </lineage>
</organism>
<dbReference type="Gene3D" id="1.10.840.10">
    <property type="entry name" value="Ras guanine-nucleotide exchange factors catalytic domain"/>
    <property type="match status" value="1"/>
</dbReference>
<comment type="similarity">
    <text evidence="8">Belongs to the LTE1 family.</text>
</comment>
<evidence type="ECO:0000256" key="6">
    <source>
        <dbReference type="ARBA" id="ARBA00022776"/>
    </source>
</evidence>
<evidence type="ECO:0000256" key="7">
    <source>
        <dbReference type="ARBA" id="ARBA00023306"/>
    </source>
</evidence>
<evidence type="ECO:0000313" key="15">
    <source>
        <dbReference type="Proteomes" id="UP000190831"/>
    </source>
</evidence>
<dbReference type="Pfam" id="PF00618">
    <property type="entry name" value="RasGEF_N"/>
    <property type="match status" value="1"/>
</dbReference>
<feature type="region of interest" description="Disordered" evidence="11">
    <location>
        <begin position="816"/>
        <end position="838"/>
    </location>
</feature>
<evidence type="ECO:0000256" key="10">
    <source>
        <dbReference type="PROSITE-ProRule" id="PRU00168"/>
    </source>
</evidence>
<dbReference type="PANTHER" id="PTHR23113:SF363">
    <property type="entry name" value="PROTEIN SON OF SEVENLESS"/>
    <property type="match status" value="1"/>
</dbReference>
<dbReference type="PROSITE" id="PS50009">
    <property type="entry name" value="RASGEF_CAT"/>
    <property type="match status" value="1"/>
</dbReference>
<dbReference type="GO" id="GO:0051301">
    <property type="term" value="P:cell division"/>
    <property type="evidence" value="ECO:0007669"/>
    <property type="project" value="UniProtKB-KW"/>
</dbReference>
<evidence type="ECO:0000259" key="13">
    <source>
        <dbReference type="PROSITE" id="PS50212"/>
    </source>
</evidence>
<comment type="subcellular location">
    <subcellularLocation>
        <location evidence="1">Bud</location>
    </subcellularLocation>
    <subcellularLocation>
        <location evidence="2">Cytoplasm</location>
    </subcellularLocation>
</comment>
<keyword evidence="5 10" id="KW-0344">Guanine-nucleotide releasing factor</keyword>
<keyword evidence="6" id="KW-0498">Mitosis</keyword>
<dbReference type="CDD" id="cd06224">
    <property type="entry name" value="REM"/>
    <property type="match status" value="1"/>
</dbReference>
<dbReference type="Gene3D" id="1.20.870.10">
    <property type="entry name" value="Son of sevenless (SoS) protein Chain: S domain 1"/>
    <property type="match status" value="1"/>
</dbReference>
<dbReference type="GO" id="GO:0007265">
    <property type="term" value="P:Ras protein signal transduction"/>
    <property type="evidence" value="ECO:0007669"/>
    <property type="project" value="TreeGrafter"/>
</dbReference>
<dbReference type="GO" id="GO:0005737">
    <property type="term" value="C:cytoplasm"/>
    <property type="evidence" value="ECO:0007669"/>
    <property type="project" value="UniProtKB-SubCell"/>
</dbReference>
<feature type="region of interest" description="Disordered" evidence="11">
    <location>
        <begin position="350"/>
        <end position="370"/>
    </location>
</feature>
<keyword evidence="4" id="KW-0132">Cell division</keyword>
<proteinExistence type="inferred from homology"/>
<dbReference type="InterPro" id="IPR023578">
    <property type="entry name" value="Ras_GEF_dom_sf"/>
</dbReference>
<evidence type="ECO:0000256" key="9">
    <source>
        <dbReference type="ARBA" id="ARBA00070837"/>
    </source>
</evidence>